<dbReference type="KEGG" id="cel:CELE_W04G3.2"/>
<dbReference type="InterPro" id="IPR012674">
    <property type="entry name" value="Calycin"/>
</dbReference>
<name>Q23163_CAEEL</name>
<organism evidence="3">
    <name type="scientific">Caenorhabditis elegans</name>
    <dbReference type="NCBI Taxonomy" id="6239"/>
    <lineage>
        <taxon>Eukaryota</taxon>
        <taxon>Metazoa</taxon>
        <taxon>Ecdysozoa</taxon>
        <taxon>Nematoda</taxon>
        <taxon>Chromadorea</taxon>
        <taxon>Rhabditida</taxon>
        <taxon>Rhabditina</taxon>
        <taxon>Rhabditomorpha</taxon>
        <taxon>Rhabditoidea</taxon>
        <taxon>Rhabditidae</taxon>
        <taxon>Peloderinae</taxon>
        <taxon>Caenorhabditis</taxon>
    </lineage>
</organism>
<dbReference type="PANTHER" id="PTHR37437">
    <property type="entry name" value="LIPOCALIN-RELATED PROTEIN-RELATED"/>
    <property type="match status" value="1"/>
</dbReference>
<dbReference type="InterPro" id="IPR056868">
    <property type="entry name" value="Lipocalin_dom_nem"/>
</dbReference>
<dbReference type="PaxDb" id="6239-W04G3.2"/>
<dbReference type="FunCoup" id="Q23163">
    <property type="interactions" value="133"/>
</dbReference>
<evidence type="ECO:0000259" key="2">
    <source>
        <dbReference type="Pfam" id="PF24976"/>
    </source>
</evidence>
<evidence type="ECO:0000313" key="3">
    <source>
        <dbReference type="EMBL" id="CAA92024.1"/>
    </source>
</evidence>
<dbReference type="SMR" id="Q23163"/>
<dbReference type="GeneID" id="181297"/>
<dbReference type="CTD" id="181297"/>
<dbReference type="Bgee" id="WBGene00012256">
    <property type="expression patterns" value="Expressed in embryo and 4 other cell types or tissues"/>
</dbReference>
<dbReference type="Pfam" id="PF24976">
    <property type="entry name" value="Lipocalin_10"/>
    <property type="match status" value="1"/>
</dbReference>
<dbReference type="OMA" id="DNTMCIF"/>
<dbReference type="UCSC" id="W04G3.2">
    <property type="organism name" value="c. elegans"/>
</dbReference>
<dbReference type="GO" id="GO:0005576">
    <property type="term" value="C:extracellular region"/>
    <property type="evidence" value="ECO:0000250"/>
    <property type="project" value="WormBase"/>
</dbReference>
<dbReference type="PeptideAtlas" id="Q23163"/>
<dbReference type="HOGENOM" id="CLU_527159_0_0_1"/>
<feature type="domain" description="Lipocalin" evidence="2">
    <location>
        <begin position="395"/>
        <end position="553"/>
    </location>
</feature>
<dbReference type="InParanoid" id="Q23163"/>
<keyword evidence="4" id="KW-1267">Proteomics identification</keyword>
<evidence type="ECO:0000256" key="1">
    <source>
        <dbReference type="SAM" id="MobiDB-lite"/>
    </source>
</evidence>
<protein>
    <submittedName>
        <fullName evidence="3">LiPocalin-Related protein</fullName>
    </submittedName>
</protein>
<dbReference type="PIR" id="T26161">
    <property type="entry name" value="T26161"/>
</dbReference>
<reference evidence="3" key="2">
    <citation type="submission" date="2003-03" db="EMBL/GenBank/DDBJ databases">
        <authorList>
            <person name="Sulson J.E."/>
            <person name="Waterston R."/>
        </authorList>
    </citation>
    <scope>NUCLEOTIDE SEQUENCE</scope>
    <source>
        <strain evidence="3">Bristol N2</strain>
    </source>
</reference>
<sequence length="565" mass="60515">MTPVHSTHLLQHPHFYSFHPSRMLSIGILSICLVGLAGAQLDAFALPSAQRYAPKPTVPPEFSNYFELDGHARELVDSLLGPRPGGLFPEKTFEIGAPQGPVQNGNQPTHVVSSLEKTLESFFTAPELPAGQALPPGFGSGFSVANNNKALTSFGDIRRSPSGKKENQEVEGSGAVENSIAGIPNVFLKLAKQPTALVDAFNKAVSVPRDSSGNPVFETAPVVPEGGFLPTSEVRRSPSSVSEVSHSIDSKSDELNTEEYGGLSEDSNSSGGGLIGTIFNLIKLGGKKAKENAKNGNGTAPEKNTIGKAVSNLLSGENSPFPKPGSNILTDMLFKTLSSGSLESNGTEIEKSENGSIVLTPAQSAAISSNLEMIQDLIIKPNSPLCTQKPIPVEFELDPLMGQWYQVIYSPPVSTGPCSMVSYKKLSDNGEATGSIVDVYEYTTDGTPYGKPIISSGYALVKGKGELIFRTNSNKEDVTVHILSVGPLNHQGEYEYVVMSTNCNYPVYVFARDTSIFKQKYEPVVNEFLDKSGIVNGISRLLNVVAPVDNTMCIFPPHLFYNQGR</sequence>
<dbReference type="Gene3D" id="2.40.128.20">
    <property type="match status" value="1"/>
</dbReference>
<dbReference type="PANTHER" id="PTHR37437:SF4">
    <property type="entry name" value="LIPOCALIN-RELATED PROTEIN"/>
    <property type="match status" value="1"/>
</dbReference>
<proteinExistence type="evidence at protein level"/>
<dbReference type="eggNOG" id="ENOG502QWJ0">
    <property type="taxonomic scope" value="Eukaryota"/>
</dbReference>
<gene>
    <name evidence="3" type="primary">lpr-5</name>
    <name evidence="3" type="ORF">CELE_W04G3.2</name>
</gene>
<feature type="region of interest" description="Disordered" evidence="1">
    <location>
        <begin position="228"/>
        <end position="268"/>
    </location>
</feature>
<dbReference type="RefSeq" id="NP_509851.2">
    <property type="nucleotide sequence ID" value="NM_077450.8"/>
</dbReference>
<dbReference type="OrthoDB" id="565904at2759"/>
<dbReference type="EMBL" id="BX284606">
    <property type="protein sequence ID" value="CAA92024.1"/>
    <property type="molecule type" value="Genomic_DNA"/>
</dbReference>
<dbReference type="STRING" id="6239.W04G3.2.1"/>
<dbReference type="SUPFAM" id="SSF50814">
    <property type="entry name" value="Lipocalins"/>
    <property type="match status" value="1"/>
</dbReference>
<evidence type="ECO:0007829" key="4">
    <source>
        <dbReference type="PeptideAtlas" id="Q23163"/>
    </source>
</evidence>
<accession>Q23163</accession>
<dbReference type="AlphaFoldDB" id="Q23163"/>
<dbReference type="GO" id="GO:0006869">
    <property type="term" value="P:lipid transport"/>
    <property type="evidence" value="ECO:0000250"/>
    <property type="project" value="WormBase"/>
</dbReference>
<reference evidence="3" key="1">
    <citation type="journal article" date="1998" name="Science, e1252229">
        <title>Genome sequence of the nematode C. elegans: a platform for investigating biology.</title>
        <authorList>
            <consortium name="The C. elegans sequencing consortium"/>
            <person name="Sulson J.E."/>
            <person name="Waterston R."/>
        </authorList>
    </citation>
    <scope>NUCLEOTIDE SEQUENCE</scope>
    <source>
        <strain evidence="3">Bristol N2</strain>
    </source>
</reference>